<sequence length="177" mass="19179">MTALLKAYWKPLAALLLVAGSLWLAHHAGYSSGYDKADTAWNDKWTKRDLADAKAAQEFTEQQRRIELQRQGAIDAIQEQAQQDIATAQRNAAIAAAESKRLQDGIADAIARLQADSSNPGATISSKTRASTSSLLAVLFREIDTAAGEYAAEADRARAAGLTCERAYDAVRETQQK</sequence>
<dbReference type="Pfam" id="PF10721">
    <property type="entry name" value="DUF2514"/>
    <property type="match status" value="1"/>
</dbReference>
<dbReference type="InterPro" id="IPR019659">
    <property type="entry name" value="DUF2514"/>
</dbReference>
<reference evidence="1 2" key="2">
    <citation type="submission" date="2016-07" db="EMBL/GenBank/DDBJ databases">
        <title>Whole genome sequeicing and characterization of Enterobacter phage Arya isolated from the termite gut.</title>
        <authorList>
            <person name="Tikhe C."/>
            <person name="Husseneder C."/>
        </authorList>
    </citation>
    <scope>NUCLEOTIDE SEQUENCE [LARGE SCALE GENOMIC DNA]</scope>
</reference>
<accession>A0A193GYI0</accession>
<dbReference type="OrthoDB" id="26031at10239"/>
<reference evidence="1 2" key="1">
    <citation type="submission" date="2016-05" db="EMBL/GenBank/DDBJ databases">
        <authorList>
            <person name="Lavstsen T."/>
            <person name="Jespersen J.S."/>
        </authorList>
    </citation>
    <scope>NUCLEOTIDE SEQUENCE [LARGE SCALE GENOMIC DNA]</scope>
</reference>
<proteinExistence type="predicted"/>
<evidence type="ECO:0000313" key="2">
    <source>
        <dbReference type="Proteomes" id="UP000201689"/>
    </source>
</evidence>
<protein>
    <recommendedName>
        <fullName evidence="3">DUF2514 domain-containing protein</fullName>
    </recommendedName>
</protein>
<dbReference type="KEGG" id="vg:29064971"/>
<keyword evidence="2" id="KW-1185">Reference proteome</keyword>
<evidence type="ECO:0008006" key="3">
    <source>
        <dbReference type="Google" id="ProtNLM"/>
    </source>
</evidence>
<dbReference type="GeneID" id="29064971"/>
<dbReference type="EMBL" id="KX231828">
    <property type="protein sequence ID" value="ANN86172.1"/>
    <property type="molecule type" value="Genomic_DNA"/>
</dbReference>
<gene>
    <name evidence="1" type="ORF">BI096_gp33</name>
</gene>
<name>A0A193GYI0_9CAUD</name>
<dbReference type="Proteomes" id="UP000201689">
    <property type="component" value="Segment"/>
</dbReference>
<dbReference type="RefSeq" id="YP_009284328.1">
    <property type="nucleotide sequence ID" value="NC_031048.1"/>
</dbReference>
<evidence type="ECO:0000313" key="1">
    <source>
        <dbReference type="EMBL" id="ANN86172.1"/>
    </source>
</evidence>
<organism evidence="1 2">
    <name type="scientific">Enterobacter phage Arya</name>
    <dbReference type="NCBI Taxonomy" id="1864622"/>
    <lineage>
        <taxon>Viruses</taxon>
        <taxon>Duplodnaviria</taxon>
        <taxon>Heunggongvirae</taxon>
        <taxon>Uroviricota</taxon>
        <taxon>Caudoviricetes</taxon>
        <taxon>Iiscvirinae</taxon>
        <taxon>Aryavirus</taxon>
        <taxon>Aryavirus arya</taxon>
    </lineage>
</organism>